<proteinExistence type="predicted"/>
<dbReference type="Proteomes" id="UP001480595">
    <property type="component" value="Unassembled WGS sequence"/>
</dbReference>
<dbReference type="Gene3D" id="3.40.50.300">
    <property type="entry name" value="P-loop containing nucleotide triphosphate hydrolases"/>
    <property type="match status" value="1"/>
</dbReference>
<keyword evidence="2" id="KW-0175">Coiled coil</keyword>
<keyword evidence="1" id="KW-0677">Repeat</keyword>
<feature type="coiled-coil region" evidence="2">
    <location>
        <begin position="82"/>
        <end position="142"/>
    </location>
</feature>
<dbReference type="PANTHER" id="PTHR10039:SF5">
    <property type="entry name" value="NACHT DOMAIN-CONTAINING PROTEIN"/>
    <property type="match status" value="1"/>
</dbReference>
<comment type="caution">
    <text evidence="4">The sequence shown here is derived from an EMBL/GenBank/DDBJ whole genome shotgun (WGS) entry which is preliminary data.</text>
</comment>
<evidence type="ECO:0000256" key="1">
    <source>
        <dbReference type="ARBA" id="ARBA00022737"/>
    </source>
</evidence>
<dbReference type="Pfam" id="PF24883">
    <property type="entry name" value="NPHP3_N"/>
    <property type="match status" value="1"/>
</dbReference>
<dbReference type="EMBL" id="JAQQWL010000005">
    <property type="protein sequence ID" value="KAK8074348.1"/>
    <property type="molecule type" value="Genomic_DNA"/>
</dbReference>
<evidence type="ECO:0000313" key="4">
    <source>
        <dbReference type="EMBL" id="KAK8074348.1"/>
    </source>
</evidence>
<evidence type="ECO:0000313" key="5">
    <source>
        <dbReference type="Proteomes" id="UP001480595"/>
    </source>
</evidence>
<dbReference type="PANTHER" id="PTHR10039">
    <property type="entry name" value="AMELOGENIN"/>
    <property type="match status" value="1"/>
</dbReference>
<dbReference type="GeneID" id="92089719"/>
<dbReference type="RefSeq" id="XP_066718823.1">
    <property type="nucleotide sequence ID" value="XM_066856656.1"/>
</dbReference>
<evidence type="ECO:0000256" key="2">
    <source>
        <dbReference type="SAM" id="Coils"/>
    </source>
</evidence>
<feature type="domain" description="Nephrocystin 3-like N-terminal" evidence="3">
    <location>
        <begin position="194"/>
        <end position="334"/>
    </location>
</feature>
<dbReference type="InterPro" id="IPR027417">
    <property type="entry name" value="P-loop_NTPase"/>
</dbReference>
<reference evidence="4 5" key="1">
    <citation type="submission" date="2023-01" db="EMBL/GenBank/DDBJ databases">
        <title>Analysis of 21 Apiospora genomes using comparative genomics revels a genus with tremendous synthesis potential of carbohydrate active enzymes and secondary metabolites.</title>
        <authorList>
            <person name="Sorensen T."/>
        </authorList>
    </citation>
    <scope>NUCLEOTIDE SEQUENCE [LARGE SCALE GENOMIC DNA]</scope>
    <source>
        <strain evidence="4 5">CBS 135458</strain>
    </source>
</reference>
<evidence type="ECO:0000259" key="3">
    <source>
        <dbReference type="Pfam" id="PF24883"/>
    </source>
</evidence>
<gene>
    <name evidence="4" type="ORF">PG994_005247</name>
</gene>
<dbReference type="InterPro" id="IPR056884">
    <property type="entry name" value="NPHP3-like_N"/>
</dbReference>
<keyword evidence="5" id="KW-1185">Reference proteome</keyword>
<sequence>MEALAALGLASNVVSFVDFSWKLLTGANAIYASGSGVADDVQFLDSIIRDAQRHGNVSDLGRVIRELQMTHERLGVATKNEVSSLKQDIQEVLENLADKNTTTQMKQYFQQHQSQELSPVVITELSDQMRSLAYAMDKLETKGMEAGSNQQLLKKLHFSSISTRERKIEKAYEGTFQWLVNSNDQMNRKRSCLDFITWLRDGDGVCWLHGKPGSGKSTFMKFAFAQKTVQDHFEHWSKDDQLVTASFYFWYAGSRLQKSLEGLLRTLLFEILRHIPEVIPSIASDPKLAVPVTYDEDWDLETPFLMYEFILLRLEKVKFCFFIDGLDEFQDEEHQKRQGLDQRPASARNIRQDKADLTRNDIHAYVSGRFTSHEQFSRLRELDSNYEDLISEVVDRAQGVFLLVRLVVQTLLEGFTFHDSVPTLRRRLTSFPGDLDEFFYHIITNIPAAYRRQAAKILKVATEAEQPRLLVFYQILDEIIQGENLKS</sequence>
<dbReference type="SUPFAM" id="SSF52540">
    <property type="entry name" value="P-loop containing nucleoside triphosphate hydrolases"/>
    <property type="match status" value="1"/>
</dbReference>
<protein>
    <recommendedName>
        <fullName evidence="3">Nephrocystin 3-like N-terminal domain-containing protein</fullName>
    </recommendedName>
</protein>
<accession>A0ABR1VSZ5</accession>
<name>A0ABR1VSZ5_9PEZI</name>
<organism evidence="4 5">
    <name type="scientific">Apiospora phragmitis</name>
    <dbReference type="NCBI Taxonomy" id="2905665"/>
    <lineage>
        <taxon>Eukaryota</taxon>
        <taxon>Fungi</taxon>
        <taxon>Dikarya</taxon>
        <taxon>Ascomycota</taxon>
        <taxon>Pezizomycotina</taxon>
        <taxon>Sordariomycetes</taxon>
        <taxon>Xylariomycetidae</taxon>
        <taxon>Amphisphaeriales</taxon>
        <taxon>Apiosporaceae</taxon>
        <taxon>Apiospora</taxon>
    </lineage>
</organism>